<dbReference type="InterPro" id="IPR050678">
    <property type="entry name" value="DNA_Partitioning_ATPase"/>
</dbReference>
<dbReference type="AlphaFoldDB" id="A0A840VFD6"/>
<dbReference type="InterPro" id="IPR027417">
    <property type="entry name" value="P-loop_NTPase"/>
</dbReference>
<dbReference type="RefSeq" id="WP_183267538.1">
    <property type="nucleotide sequence ID" value="NZ_JACHFJ010000021.1"/>
</dbReference>
<name>A0A840VFD6_9PROT</name>
<proteinExistence type="predicted"/>
<dbReference type="PANTHER" id="PTHR13696:SF96">
    <property type="entry name" value="COBQ_COBB_MIND_PARA NUCLEOTIDE BINDING DOMAIN-CONTAINING PROTEIN"/>
    <property type="match status" value="1"/>
</dbReference>
<evidence type="ECO:0000259" key="1">
    <source>
        <dbReference type="Pfam" id="PF01656"/>
    </source>
</evidence>
<dbReference type="Proteomes" id="UP000553706">
    <property type="component" value="Unassembled WGS sequence"/>
</dbReference>
<dbReference type="InterPro" id="IPR002586">
    <property type="entry name" value="CobQ/CobB/MinD/ParA_Nub-bd_dom"/>
</dbReference>
<dbReference type="CDD" id="cd02042">
    <property type="entry name" value="ParAB_family"/>
    <property type="match status" value="1"/>
</dbReference>
<dbReference type="EMBL" id="JACHFJ010000021">
    <property type="protein sequence ID" value="MBB5374524.1"/>
    <property type="molecule type" value="Genomic_DNA"/>
</dbReference>
<keyword evidence="3" id="KW-1185">Reference proteome</keyword>
<sequence length="208" mass="22347">MQTIVLASRKGGAGKTTLSCHLAVEAERAGAGPVAIIDTDDMAGLSKWWDARKAETPILTRAEPDLSSALDVLHAHGIKTVIIDTPPAMNLSVADTIALADLVLIPVQPSPDDLRAVGATVEMVNAAKKKLVFIINRVKPRVKLTGEAAIALSQHGVVSPIFVWDRIDYAAAKVDGLTAPEVDPHSQAAKEVRELWFYINSRLEMSRD</sequence>
<evidence type="ECO:0000313" key="3">
    <source>
        <dbReference type="Proteomes" id="UP000553706"/>
    </source>
</evidence>
<feature type="domain" description="CobQ/CobB/MinD/ParA nucleotide binding" evidence="1">
    <location>
        <begin position="4"/>
        <end position="160"/>
    </location>
</feature>
<dbReference type="PIRSF" id="PIRSF009320">
    <property type="entry name" value="Nuc_binding_HP_1000"/>
    <property type="match status" value="1"/>
</dbReference>
<accession>A0A840VFD6</accession>
<dbReference type="PANTHER" id="PTHR13696">
    <property type="entry name" value="P-LOOP CONTAINING NUCLEOSIDE TRIPHOSPHATE HYDROLASE"/>
    <property type="match status" value="1"/>
</dbReference>
<evidence type="ECO:0000313" key="2">
    <source>
        <dbReference type="EMBL" id="MBB5374524.1"/>
    </source>
</evidence>
<protein>
    <submittedName>
        <fullName evidence="2">Chromosome partitioning protein</fullName>
    </submittedName>
</protein>
<dbReference type="SUPFAM" id="SSF52540">
    <property type="entry name" value="P-loop containing nucleoside triphosphate hydrolases"/>
    <property type="match status" value="1"/>
</dbReference>
<comment type="caution">
    <text evidence="2">The sequence shown here is derived from an EMBL/GenBank/DDBJ whole genome shotgun (WGS) entry which is preliminary data.</text>
</comment>
<dbReference type="Gene3D" id="3.40.50.300">
    <property type="entry name" value="P-loop containing nucleotide triphosphate hydrolases"/>
    <property type="match status" value="1"/>
</dbReference>
<reference evidence="2 3" key="1">
    <citation type="submission" date="2020-08" db="EMBL/GenBank/DDBJ databases">
        <title>Genomic Encyclopedia of Type Strains, Phase IV (KMG-IV): sequencing the most valuable type-strain genomes for metagenomic binning, comparative biology and taxonomic classification.</title>
        <authorList>
            <person name="Goeker M."/>
        </authorList>
    </citation>
    <scope>NUCLEOTIDE SEQUENCE [LARGE SCALE GENOMIC DNA]</scope>
    <source>
        <strain evidence="2 3">DSM 27026</strain>
    </source>
</reference>
<organism evidence="2 3">
    <name type="scientific">Acidocella aromatica</name>
    <dbReference type="NCBI Taxonomy" id="1303579"/>
    <lineage>
        <taxon>Bacteria</taxon>
        <taxon>Pseudomonadati</taxon>
        <taxon>Pseudomonadota</taxon>
        <taxon>Alphaproteobacteria</taxon>
        <taxon>Acetobacterales</taxon>
        <taxon>Acidocellaceae</taxon>
        <taxon>Acidocella</taxon>
    </lineage>
</organism>
<gene>
    <name evidence="2" type="ORF">HNP71_002799</name>
</gene>
<dbReference type="Pfam" id="PF01656">
    <property type="entry name" value="CbiA"/>
    <property type="match status" value="1"/>
</dbReference>